<feature type="region of interest" description="Disordered" evidence="1">
    <location>
        <begin position="247"/>
        <end position="305"/>
    </location>
</feature>
<dbReference type="EMBL" id="CP138593">
    <property type="protein sequence ID" value="WPH04854.1"/>
    <property type="molecule type" value="Genomic_DNA"/>
</dbReference>
<evidence type="ECO:0000259" key="2">
    <source>
        <dbReference type="Pfam" id="PF04676"/>
    </source>
</evidence>
<feature type="compositionally biased region" description="Polar residues" evidence="1">
    <location>
        <begin position="279"/>
        <end position="293"/>
    </location>
</feature>
<dbReference type="GO" id="GO:0061632">
    <property type="term" value="F:RNA lariat debranching enzyme activator activity"/>
    <property type="evidence" value="ECO:0007669"/>
    <property type="project" value="TreeGrafter"/>
</dbReference>
<evidence type="ECO:0008006" key="6">
    <source>
        <dbReference type="Google" id="ProtNLM"/>
    </source>
</evidence>
<feature type="domain" description="Cwf19-like C-terminal" evidence="3">
    <location>
        <begin position="306"/>
        <end position="430"/>
    </location>
</feature>
<evidence type="ECO:0000259" key="3">
    <source>
        <dbReference type="Pfam" id="PF04677"/>
    </source>
</evidence>
<name>A0AAQ3MBN3_9PEZI</name>
<dbReference type="Proteomes" id="UP001303373">
    <property type="component" value="Chromosome 14"/>
</dbReference>
<reference evidence="4 5" key="1">
    <citation type="submission" date="2023-11" db="EMBL/GenBank/DDBJ databases">
        <title>An acidophilic fungus is an integral part of prey digestion in a carnivorous sundew plant.</title>
        <authorList>
            <person name="Tsai I.J."/>
        </authorList>
    </citation>
    <scope>NUCLEOTIDE SEQUENCE [LARGE SCALE GENOMIC DNA]</scope>
    <source>
        <strain evidence="4">169a</strain>
    </source>
</reference>
<organism evidence="4 5">
    <name type="scientific">Acrodontium crateriforme</name>
    <dbReference type="NCBI Taxonomy" id="150365"/>
    <lineage>
        <taxon>Eukaryota</taxon>
        <taxon>Fungi</taxon>
        <taxon>Dikarya</taxon>
        <taxon>Ascomycota</taxon>
        <taxon>Pezizomycotina</taxon>
        <taxon>Dothideomycetes</taxon>
        <taxon>Dothideomycetidae</taxon>
        <taxon>Mycosphaerellales</taxon>
        <taxon>Teratosphaeriaceae</taxon>
        <taxon>Acrodontium</taxon>
    </lineage>
</organism>
<dbReference type="InterPro" id="IPR006767">
    <property type="entry name" value="Cwf19-like_C_dom-2"/>
</dbReference>
<dbReference type="InterPro" id="IPR040194">
    <property type="entry name" value="Cwf19-like"/>
</dbReference>
<dbReference type="GO" id="GO:0071014">
    <property type="term" value="C:post-mRNA release spliceosomal complex"/>
    <property type="evidence" value="ECO:0007669"/>
    <property type="project" value="TreeGrafter"/>
</dbReference>
<evidence type="ECO:0000313" key="5">
    <source>
        <dbReference type="Proteomes" id="UP001303373"/>
    </source>
</evidence>
<keyword evidence="5" id="KW-1185">Reference proteome</keyword>
<dbReference type="Pfam" id="PF04676">
    <property type="entry name" value="CwfJ_C_2"/>
    <property type="match status" value="1"/>
</dbReference>
<feature type="compositionally biased region" description="Polar residues" evidence="1">
    <location>
        <begin position="252"/>
        <end position="262"/>
    </location>
</feature>
<dbReference type="PANTHER" id="PTHR12072">
    <property type="entry name" value="CWF19, CELL CYCLE CONTROL PROTEIN"/>
    <property type="match status" value="1"/>
</dbReference>
<dbReference type="InterPro" id="IPR006768">
    <property type="entry name" value="Cwf19-like_C_dom-1"/>
</dbReference>
<accession>A0AAQ3MBN3</accession>
<dbReference type="PANTHER" id="PTHR12072:SF4">
    <property type="entry name" value="CWF19-LIKE PROTEIN 1"/>
    <property type="match status" value="1"/>
</dbReference>
<dbReference type="AlphaFoldDB" id="A0AAQ3MBN3"/>
<evidence type="ECO:0000313" key="4">
    <source>
        <dbReference type="EMBL" id="WPH04854.1"/>
    </source>
</evidence>
<feature type="domain" description="Cwf19-like protein C-terminal" evidence="2">
    <location>
        <begin position="469"/>
        <end position="547"/>
    </location>
</feature>
<dbReference type="Pfam" id="PF04677">
    <property type="entry name" value="CwfJ_C_1"/>
    <property type="match status" value="1"/>
</dbReference>
<proteinExistence type="predicted"/>
<evidence type="ECO:0000256" key="1">
    <source>
        <dbReference type="SAM" id="MobiDB-lite"/>
    </source>
</evidence>
<dbReference type="Gene3D" id="3.30.428.10">
    <property type="entry name" value="HIT-like"/>
    <property type="match status" value="1"/>
</dbReference>
<sequence>MAKKSYRVVIGDVNGRLSEVFGKLATLHAKNSFAFAIIAGNLFASNDDATEADKEQIDQLLQGKFDVPLPTYFSLGRHALPESVVAKLESSAGELCPNLSVLGRAFSIKTSEGFRLMAVGGLHTDKSDEPMSKYVPVFRDRDVDALANSKNDVDLLFTNDWPAHILDGSRRDYAGQTRKGAQSLSDLCSAVKPRYHFSASDAFLEREPFFHNGPPPQSVTRFINLAPYGNAAKQKWIYAFSLEPSSDPPQTLPQECTASPFSQRKRKQEESSDAGANFRYSQPSSNGSYNSNSHRNKRARHQPPPTPQQCFFCLSNPTCETHMIAAIGEEAYLTVAKGPLTTPNTFPSLNFPGHILLIPHEHVPTMSAIASDEARTKVMAEMQRYREALHSMLDAKSSDSEGKSALGAVTWEISRSAGVHLHWQFLPVPLLTIEKGLVEAGFEVEAENLQYPKFVKSGTDTATTQMQEVEQGDYFKVQIWSPEKAHCRDLVLPLDQSFRFDLQFGRRVLGKLLGLESRTHWRDCAQSQEEEEKDAELFKAAFQDFDFSA</sequence>
<dbReference type="GO" id="GO:0000398">
    <property type="term" value="P:mRNA splicing, via spliceosome"/>
    <property type="evidence" value="ECO:0007669"/>
    <property type="project" value="TreeGrafter"/>
</dbReference>
<dbReference type="InterPro" id="IPR036265">
    <property type="entry name" value="HIT-like_sf"/>
</dbReference>
<dbReference type="CDD" id="cd07380">
    <property type="entry name" value="MPP_CWF19_N"/>
    <property type="match status" value="1"/>
</dbReference>
<protein>
    <recommendedName>
        <fullName evidence="6">CwfJ domain protein</fullName>
    </recommendedName>
</protein>
<dbReference type="SUPFAM" id="SSF54197">
    <property type="entry name" value="HIT-like"/>
    <property type="match status" value="1"/>
</dbReference>
<gene>
    <name evidence="4" type="ORF">R9X50_00775100</name>
</gene>